<dbReference type="EMBL" id="CP108318">
    <property type="protein sequence ID" value="WTW65454.1"/>
    <property type="molecule type" value="Genomic_DNA"/>
</dbReference>
<keyword evidence="2" id="KW-0812">Transmembrane</keyword>
<dbReference type="InterPro" id="IPR008475">
    <property type="entry name" value="PLipase_C_C"/>
</dbReference>
<sequence length="186" mass="18591">MRHASKRSAARWAVALATVSTVAGTGAALPAKGPTPSVAAVDDCARGGVDVTASNGGDAPFTFRLAGVSAAVAPGRSRTILVPVADRQSYRFTVLGPGGFRQDVSGVLNCATASPSPSLSPSPTPGANRAAGSRPATVTPRDAVAERGGGGRRFAIAGVTDLDSLITGTVLVLLGAMLFVVRRIGL</sequence>
<evidence type="ECO:0000256" key="3">
    <source>
        <dbReference type="SAM" id="SignalP"/>
    </source>
</evidence>
<feature type="signal peptide" evidence="3">
    <location>
        <begin position="1"/>
        <end position="23"/>
    </location>
</feature>
<protein>
    <submittedName>
        <fullName evidence="5">DUF756 domain-containing protein</fullName>
    </submittedName>
</protein>
<dbReference type="GO" id="GO:0016042">
    <property type="term" value="P:lipid catabolic process"/>
    <property type="evidence" value="ECO:0007669"/>
    <property type="project" value="InterPro"/>
</dbReference>
<keyword evidence="2" id="KW-1133">Transmembrane helix</keyword>
<feature type="transmembrane region" description="Helical" evidence="2">
    <location>
        <begin position="162"/>
        <end position="181"/>
    </location>
</feature>
<dbReference type="GO" id="GO:0004629">
    <property type="term" value="F:phospholipase C activity"/>
    <property type="evidence" value="ECO:0007669"/>
    <property type="project" value="InterPro"/>
</dbReference>
<proteinExistence type="predicted"/>
<organism evidence="5">
    <name type="scientific">Streptomyces sp. NBC_00003</name>
    <dbReference type="NCBI Taxonomy" id="2903608"/>
    <lineage>
        <taxon>Bacteria</taxon>
        <taxon>Bacillati</taxon>
        <taxon>Actinomycetota</taxon>
        <taxon>Actinomycetes</taxon>
        <taxon>Kitasatosporales</taxon>
        <taxon>Streptomycetaceae</taxon>
        <taxon>Streptomyces</taxon>
    </lineage>
</organism>
<feature type="chain" id="PRO_5043367905" evidence="3">
    <location>
        <begin position="24"/>
        <end position="186"/>
    </location>
</feature>
<evidence type="ECO:0000313" key="5">
    <source>
        <dbReference type="EMBL" id="WTW65454.1"/>
    </source>
</evidence>
<feature type="domain" description="Bacterial phospholipase C C-terminal" evidence="4">
    <location>
        <begin position="36"/>
        <end position="106"/>
    </location>
</feature>
<reference evidence="5" key="1">
    <citation type="submission" date="2022-10" db="EMBL/GenBank/DDBJ databases">
        <title>The complete genomes of actinobacterial strains from the NBC collection.</title>
        <authorList>
            <person name="Joergensen T.S."/>
            <person name="Alvarez Arevalo M."/>
            <person name="Sterndorff E.B."/>
            <person name="Faurdal D."/>
            <person name="Vuksanovic O."/>
            <person name="Mourched A.-S."/>
            <person name="Charusanti P."/>
            <person name="Shaw S."/>
            <person name="Blin K."/>
            <person name="Weber T."/>
        </authorList>
    </citation>
    <scope>NUCLEOTIDE SEQUENCE</scope>
    <source>
        <strain evidence="5">NBC_00003</strain>
    </source>
</reference>
<keyword evidence="3" id="KW-0732">Signal</keyword>
<evidence type="ECO:0000256" key="1">
    <source>
        <dbReference type="SAM" id="MobiDB-lite"/>
    </source>
</evidence>
<gene>
    <name evidence="5" type="ORF">OG549_35055</name>
</gene>
<accession>A0AAU2VE70</accession>
<dbReference type="AlphaFoldDB" id="A0AAU2VE70"/>
<keyword evidence="2" id="KW-0472">Membrane</keyword>
<evidence type="ECO:0000259" key="4">
    <source>
        <dbReference type="Pfam" id="PF05506"/>
    </source>
</evidence>
<evidence type="ECO:0000256" key="2">
    <source>
        <dbReference type="SAM" id="Phobius"/>
    </source>
</evidence>
<dbReference type="Pfam" id="PF05506">
    <property type="entry name" value="PLipase_C_C"/>
    <property type="match status" value="1"/>
</dbReference>
<name>A0AAU2VE70_9ACTN</name>
<feature type="region of interest" description="Disordered" evidence="1">
    <location>
        <begin position="114"/>
        <end position="146"/>
    </location>
</feature>